<feature type="compositionally biased region" description="Basic and acidic residues" evidence="6">
    <location>
        <begin position="1137"/>
        <end position="1151"/>
    </location>
</feature>
<feature type="compositionally biased region" description="Polar residues" evidence="6">
    <location>
        <begin position="22"/>
        <end position="32"/>
    </location>
</feature>
<dbReference type="InterPro" id="IPR029071">
    <property type="entry name" value="Ubiquitin-like_domsf"/>
</dbReference>
<dbReference type="CDD" id="cd17115">
    <property type="entry name" value="RA_RHG20"/>
    <property type="match status" value="1"/>
</dbReference>
<dbReference type="InterPro" id="IPR011993">
    <property type="entry name" value="PH-like_dom_sf"/>
</dbReference>
<evidence type="ECO:0000256" key="2">
    <source>
        <dbReference type="ARBA" id="ARBA00022553"/>
    </source>
</evidence>
<dbReference type="SMART" id="SM00324">
    <property type="entry name" value="RhoGAP"/>
    <property type="match status" value="1"/>
</dbReference>
<evidence type="ECO:0000313" key="9">
    <source>
        <dbReference type="Ensembl" id="ENSLLEP00000006731.1"/>
    </source>
</evidence>
<dbReference type="GO" id="GO:0035023">
    <property type="term" value="P:regulation of Rho protein signal transduction"/>
    <property type="evidence" value="ECO:0007669"/>
    <property type="project" value="InterPro"/>
</dbReference>
<dbReference type="InterPro" id="IPR047887">
    <property type="entry name" value="ARHGAP20_PH"/>
</dbReference>
<dbReference type="PROSITE" id="PS50200">
    <property type="entry name" value="RA"/>
    <property type="match status" value="1"/>
</dbReference>
<dbReference type="SMART" id="SM00233">
    <property type="entry name" value="PH"/>
    <property type="match status" value="1"/>
</dbReference>
<dbReference type="InterPro" id="IPR008936">
    <property type="entry name" value="Rho_GTPase_activation_prot"/>
</dbReference>
<evidence type="ECO:0000256" key="1">
    <source>
        <dbReference type="ARBA" id="ARBA00022468"/>
    </source>
</evidence>
<feature type="domain" description="Rho-GAP" evidence="8">
    <location>
        <begin position="437"/>
        <end position="623"/>
    </location>
</feature>
<dbReference type="OrthoDB" id="9994905at2759"/>
<dbReference type="Pfam" id="PF22286">
    <property type="entry name" value="RHG20_PH"/>
    <property type="match status" value="1"/>
</dbReference>
<sequence length="1256" mass="139682">MSPQQDSVGAAPQPPDTPKRAASTSRDLQTLSPLKHGLSASSRARDPQPAPSTARDPQPVLPQKLPQSVQFTARFPQPASSSSDPLPASPPKLLHPITATLSKKKMKSLAQRRQSAPSLVLSKALNKSRTINKESCFSPVSPETCPLVQTFICPSRAFVMHSPVQLKTGLQTQDRHLFLFTDIMIVAKSKSPSHYKLKHHVRLSEMWTASCMEEVCEGSTSPERSFVIGWPITNCVATFGTPEEKEKWFSLIQRHIKEEKESDHPKTIPLKIITKDIGNCAYSKVITVTTEDTVTDVVKMALVQFGVEGSHIDYQLWVTSGKDDSPYPLIGHEYPHAIKMSHIRDALPQIQGTKDAICPLNLELPFLMEQLPRELQCQFILKPSRLALCHQLADPNQKPFKRKRSIINWTFWRGSNNQLDNIPLSPTSPAPGKLFGLSLPAICENDNLPKPIMDMLSVLCQEGPFTRGIFRRSANAKSCKEMKERLNAGYDVNFACESVFVTASVFKDFLRNIPGSIFSSRLYDKWVSVMDQGNEPEKIKSIKKLLERLPEVNVMLLRYLFAVLHCIEQRSETNQMTAFNLAVCIAPSLLWLPSPASAETEGEFTRKVSLLVQFLIQNCNSIFGDDISLLYSSLSDKDDNREDSSDICSFKHIDSSYDSLENGLNDVDSPYGGLTKKLSHDNRSRDSVLTLSDCDLDHADVEENQGEDSKRSNPVNMLRAFHLKPASRDQSQGESHCSNTSGFSSTMLSDVRRYRRSSEPAIGILVSQFSQLNESPDENAAHNSSCDALLSQSAEDHLKQHRYLQVEGQKLIDRSLTLGIDVSKNVSKKQRAEKKSSPDRLLPPTALRLNICSRTSCSSLSSPGTSPSGSSLSSLDSAFSQFSDYSVVTPNEVTSPLDCTLRSHKKQIELTPDYMSANSFSGFILDEHFKPTCYSNFAGKDVVEKPCYRSHVNLQPTWLRRGATLGKSISSRKTEANVAQCDGNKRPASVEQQPNVSNISRISIIQNPITVPKPDCETKYPVTETNPYEHGGDVQLSSSASLTEELGVRRPFSRHLTIDSNVDRNGNGDSEVECSSFLLPSPVSINIEISSHNKAPQTFFFGDSIMLHGPSNRRKSTNSFSVEDSQLLNSGKGSNETGHEDESQYRKKDNATRTTIGREISLRVSSFKKNKVLPCNIDTDVNVANCNLEEIFCTSPKVTTSTAELHFKPEVSKQHVKNTEVSNAVPKNGRDCYTKRCSDPKFEDVDQRFFAEESYV</sequence>
<dbReference type="AlphaFoldDB" id="A0A8C5M496"/>
<feature type="region of interest" description="Disordered" evidence="6">
    <location>
        <begin position="75"/>
        <end position="94"/>
    </location>
</feature>
<dbReference type="Proteomes" id="UP000694569">
    <property type="component" value="Unplaced"/>
</dbReference>
<dbReference type="GO" id="GO:0007165">
    <property type="term" value="P:signal transduction"/>
    <property type="evidence" value="ECO:0007669"/>
    <property type="project" value="InterPro"/>
</dbReference>
<evidence type="ECO:0000256" key="3">
    <source>
        <dbReference type="ARBA" id="ARBA00055252"/>
    </source>
</evidence>
<dbReference type="GeneTree" id="ENSGT00940000154633"/>
<dbReference type="PANTHER" id="PTHR23179:SF28">
    <property type="entry name" value="RHO GTPASE-ACTIVATING PROTEIN 20"/>
    <property type="match status" value="1"/>
</dbReference>
<comment type="function">
    <text evidence="3">GTPase activator for the Rho-type GTPases by converting them to an inactive GDP-bound state.</text>
</comment>
<dbReference type="InterPro" id="IPR001849">
    <property type="entry name" value="PH_domain"/>
</dbReference>
<dbReference type="Pfam" id="PF00620">
    <property type="entry name" value="RhoGAP"/>
    <property type="match status" value="1"/>
</dbReference>
<feature type="compositionally biased region" description="Polar residues" evidence="6">
    <location>
        <begin position="1117"/>
        <end position="1136"/>
    </location>
</feature>
<dbReference type="InterPro" id="IPR000159">
    <property type="entry name" value="RA_dom"/>
</dbReference>
<dbReference type="Gene3D" id="2.30.29.30">
    <property type="entry name" value="Pleckstrin-homology domain (PH domain)/Phosphotyrosine-binding domain (PTB)"/>
    <property type="match status" value="1"/>
</dbReference>
<evidence type="ECO:0000259" key="8">
    <source>
        <dbReference type="PROSITE" id="PS50238"/>
    </source>
</evidence>
<accession>A0A8C5M496</accession>
<dbReference type="Ensembl" id="ENSLLET00000007006.1">
    <property type="protein sequence ID" value="ENSLLEP00000006731.1"/>
    <property type="gene ID" value="ENSLLEG00000004233.1"/>
</dbReference>
<reference evidence="9" key="1">
    <citation type="submission" date="2025-08" db="UniProtKB">
        <authorList>
            <consortium name="Ensembl"/>
        </authorList>
    </citation>
    <scope>IDENTIFICATION</scope>
</reference>
<keyword evidence="1" id="KW-0343">GTPase activation</keyword>
<dbReference type="SUPFAM" id="SSF50729">
    <property type="entry name" value="PH domain-like"/>
    <property type="match status" value="1"/>
</dbReference>
<dbReference type="FunFam" id="1.10.555.10:FF:000025">
    <property type="entry name" value="Rho GTPase-activating protein 20"/>
    <property type="match status" value="1"/>
</dbReference>
<dbReference type="GO" id="GO:0005096">
    <property type="term" value="F:GTPase activator activity"/>
    <property type="evidence" value="ECO:0007669"/>
    <property type="project" value="UniProtKB-KW"/>
</dbReference>
<dbReference type="Gene3D" id="1.10.555.10">
    <property type="entry name" value="Rho GTPase activation protein"/>
    <property type="match status" value="1"/>
</dbReference>
<dbReference type="Pfam" id="PF00788">
    <property type="entry name" value="RA"/>
    <property type="match status" value="1"/>
</dbReference>
<keyword evidence="10" id="KW-1185">Reference proteome</keyword>
<feature type="region of interest" description="Disordered" evidence="6">
    <location>
        <begin position="1"/>
        <end position="65"/>
    </location>
</feature>
<dbReference type="CDD" id="cd13319">
    <property type="entry name" value="PH_RARhoGAP"/>
    <property type="match status" value="1"/>
</dbReference>
<evidence type="ECO:0000256" key="4">
    <source>
        <dbReference type="ARBA" id="ARBA00070254"/>
    </source>
</evidence>
<organism evidence="9 10">
    <name type="scientific">Leptobrachium leishanense</name>
    <name type="common">Leishan spiny toad</name>
    <dbReference type="NCBI Taxonomy" id="445787"/>
    <lineage>
        <taxon>Eukaryota</taxon>
        <taxon>Metazoa</taxon>
        <taxon>Chordata</taxon>
        <taxon>Craniata</taxon>
        <taxon>Vertebrata</taxon>
        <taxon>Euteleostomi</taxon>
        <taxon>Amphibia</taxon>
        <taxon>Batrachia</taxon>
        <taxon>Anura</taxon>
        <taxon>Pelobatoidea</taxon>
        <taxon>Megophryidae</taxon>
        <taxon>Leptobrachium</taxon>
    </lineage>
</organism>
<dbReference type="FunFam" id="2.30.29.30:FF:000217">
    <property type="entry name" value="Rho GTPase activating protein 20"/>
    <property type="match status" value="1"/>
</dbReference>
<reference evidence="9" key="2">
    <citation type="submission" date="2025-09" db="UniProtKB">
        <authorList>
            <consortium name="Ensembl"/>
        </authorList>
    </citation>
    <scope>IDENTIFICATION</scope>
</reference>
<dbReference type="CDD" id="cd04402">
    <property type="entry name" value="RhoGAP_ARHGAP20"/>
    <property type="match status" value="1"/>
</dbReference>
<evidence type="ECO:0000256" key="5">
    <source>
        <dbReference type="ARBA" id="ARBA00083374"/>
    </source>
</evidence>
<dbReference type="PROSITE" id="PS50238">
    <property type="entry name" value="RHOGAP"/>
    <property type="match status" value="1"/>
</dbReference>
<dbReference type="InterPro" id="IPR047888">
    <property type="entry name" value="ARHGAP20_RA"/>
</dbReference>
<dbReference type="SUPFAM" id="SSF48350">
    <property type="entry name" value="GTPase activation domain, GAP"/>
    <property type="match status" value="1"/>
</dbReference>
<dbReference type="PANTHER" id="PTHR23179">
    <property type="entry name" value="T-CELL ACTIVATION RHO GTPASE ACTIVATING PROTEIN-RELATED"/>
    <property type="match status" value="1"/>
</dbReference>
<evidence type="ECO:0000256" key="6">
    <source>
        <dbReference type="SAM" id="MobiDB-lite"/>
    </source>
</evidence>
<dbReference type="InterPro" id="IPR000198">
    <property type="entry name" value="RhoGAP_dom"/>
</dbReference>
<dbReference type="SUPFAM" id="SSF54236">
    <property type="entry name" value="Ubiquitin-like"/>
    <property type="match status" value="1"/>
</dbReference>
<name>A0A8C5M496_9ANUR</name>
<feature type="domain" description="Ras-associating" evidence="7">
    <location>
        <begin position="266"/>
        <end position="386"/>
    </location>
</feature>
<proteinExistence type="predicted"/>
<protein>
    <recommendedName>
        <fullName evidence="4">Rho GTPase-activating protein 20</fullName>
    </recommendedName>
    <alternativeName>
        <fullName evidence="5">Rho-type GTPase-activating protein 20</fullName>
    </alternativeName>
</protein>
<dbReference type="InterPro" id="IPR047886">
    <property type="entry name" value="ARHGAP20-like_RhoGAP"/>
</dbReference>
<evidence type="ECO:0000313" key="10">
    <source>
        <dbReference type="Proteomes" id="UP000694569"/>
    </source>
</evidence>
<feature type="region of interest" description="Disordered" evidence="6">
    <location>
        <begin position="725"/>
        <end position="744"/>
    </location>
</feature>
<evidence type="ECO:0000259" key="7">
    <source>
        <dbReference type="PROSITE" id="PS50200"/>
    </source>
</evidence>
<feature type="region of interest" description="Disordered" evidence="6">
    <location>
        <begin position="1112"/>
        <end position="1152"/>
    </location>
</feature>
<keyword evidence="2" id="KW-0597">Phosphoprotein</keyword>
<feature type="compositionally biased region" description="Polar residues" evidence="6">
    <location>
        <begin position="728"/>
        <end position="744"/>
    </location>
</feature>